<gene>
    <name evidence="1" type="ORF">PAPOLLO_LOCUS4086</name>
</gene>
<dbReference type="AlphaFoldDB" id="A0A8S3WAF8"/>
<protein>
    <submittedName>
        <fullName evidence="1">(apollo) hypothetical protein</fullName>
    </submittedName>
</protein>
<keyword evidence="2" id="KW-1185">Reference proteome</keyword>
<organism evidence="1 2">
    <name type="scientific">Parnassius apollo</name>
    <name type="common">Apollo butterfly</name>
    <name type="synonym">Papilio apollo</name>
    <dbReference type="NCBI Taxonomy" id="110799"/>
    <lineage>
        <taxon>Eukaryota</taxon>
        <taxon>Metazoa</taxon>
        <taxon>Ecdysozoa</taxon>
        <taxon>Arthropoda</taxon>
        <taxon>Hexapoda</taxon>
        <taxon>Insecta</taxon>
        <taxon>Pterygota</taxon>
        <taxon>Neoptera</taxon>
        <taxon>Endopterygota</taxon>
        <taxon>Lepidoptera</taxon>
        <taxon>Glossata</taxon>
        <taxon>Ditrysia</taxon>
        <taxon>Papilionoidea</taxon>
        <taxon>Papilionidae</taxon>
        <taxon>Parnassiinae</taxon>
        <taxon>Parnassini</taxon>
        <taxon>Parnassius</taxon>
        <taxon>Parnassius</taxon>
    </lineage>
</organism>
<name>A0A8S3WAF8_PARAO</name>
<comment type="caution">
    <text evidence="1">The sequence shown here is derived from an EMBL/GenBank/DDBJ whole genome shotgun (WGS) entry which is preliminary data.</text>
</comment>
<dbReference type="EMBL" id="CAJQZP010000220">
    <property type="protein sequence ID" value="CAG4949705.1"/>
    <property type="molecule type" value="Genomic_DNA"/>
</dbReference>
<sequence>MSSGLVTGSYSPGCGFDAAWALCCCGATSGGFSGAPEMRSCPVMRWKRAVRDYVSHEVRRLLLERDCSRRGAVELAVRVGKNPLGRYCPRRCGSN</sequence>
<evidence type="ECO:0000313" key="1">
    <source>
        <dbReference type="EMBL" id="CAG4949705.1"/>
    </source>
</evidence>
<proteinExistence type="predicted"/>
<reference evidence="1" key="1">
    <citation type="submission" date="2021-04" db="EMBL/GenBank/DDBJ databases">
        <authorList>
            <person name="Tunstrom K."/>
        </authorList>
    </citation>
    <scope>NUCLEOTIDE SEQUENCE</scope>
</reference>
<dbReference type="Proteomes" id="UP000691718">
    <property type="component" value="Unassembled WGS sequence"/>
</dbReference>
<evidence type="ECO:0000313" key="2">
    <source>
        <dbReference type="Proteomes" id="UP000691718"/>
    </source>
</evidence>
<accession>A0A8S3WAF8</accession>